<feature type="transmembrane region" description="Helical" evidence="1">
    <location>
        <begin position="28"/>
        <end position="49"/>
    </location>
</feature>
<protein>
    <submittedName>
        <fullName evidence="2">Uncharacterized protein</fullName>
    </submittedName>
</protein>
<proteinExistence type="predicted"/>
<dbReference type="AlphaFoldDB" id="A0AAD1HDX0"/>
<evidence type="ECO:0000313" key="2">
    <source>
        <dbReference type="EMBL" id="BBX03658.1"/>
    </source>
</evidence>
<dbReference type="Proteomes" id="UP000466681">
    <property type="component" value="Chromosome"/>
</dbReference>
<keyword evidence="1" id="KW-0472">Membrane</keyword>
<gene>
    <name evidence="2" type="ORF">MMOR_45940</name>
</gene>
<evidence type="ECO:0000256" key="1">
    <source>
        <dbReference type="SAM" id="Phobius"/>
    </source>
</evidence>
<dbReference type="EMBL" id="AP022560">
    <property type="protein sequence ID" value="BBX03658.1"/>
    <property type="molecule type" value="Genomic_DNA"/>
</dbReference>
<name>A0AAD1HDX0_9MYCO</name>
<sequence>MGKRLDNAQAEANEVEAPVARATSLTKLALVVLLSTTTLMLTGCIPLALPNFCAPNPPYSMGCP</sequence>
<reference evidence="2 3" key="1">
    <citation type="journal article" date="2019" name="Emerg. Microbes Infect.">
        <title>Comprehensive subspecies identification of 175 nontuberculous mycobacteria species based on 7547 genomic profiles.</title>
        <authorList>
            <person name="Matsumoto Y."/>
            <person name="Kinjo T."/>
            <person name="Motooka D."/>
            <person name="Nabeya D."/>
            <person name="Jung N."/>
            <person name="Uechi K."/>
            <person name="Horii T."/>
            <person name="Iida T."/>
            <person name="Fujita J."/>
            <person name="Nakamura S."/>
        </authorList>
    </citation>
    <scope>NUCLEOTIDE SEQUENCE [LARGE SCALE GENOMIC DNA]</scope>
    <source>
        <strain evidence="2 3">JCM 6375</strain>
    </source>
</reference>
<keyword evidence="1" id="KW-1133">Transmembrane helix</keyword>
<dbReference type="RefSeq" id="WP_133056544.1">
    <property type="nucleotide sequence ID" value="NZ_AP022560.1"/>
</dbReference>
<dbReference type="KEGG" id="mmor:MMOR_45940"/>
<organism evidence="2 3">
    <name type="scientific">Mycolicibacterium moriokaense</name>
    <dbReference type="NCBI Taxonomy" id="39691"/>
    <lineage>
        <taxon>Bacteria</taxon>
        <taxon>Bacillati</taxon>
        <taxon>Actinomycetota</taxon>
        <taxon>Actinomycetes</taxon>
        <taxon>Mycobacteriales</taxon>
        <taxon>Mycobacteriaceae</taxon>
        <taxon>Mycolicibacterium</taxon>
    </lineage>
</organism>
<keyword evidence="1" id="KW-0812">Transmembrane</keyword>
<evidence type="ECO:0000313" key="3">
    <source>
        <dbReference type="Proteomes" id="UP000466681"/>
    </source>
</evidence>
<accession>A0AAD1HDX0</accession>
<keyword evidence="3" id="KW-1185">Reference proteome</keyword>